<evidence type="ECO:0000256" key="13">
    <source>
        <dbReference type="ARBA" id="ARBA00023211"/>
    </source>
</evidence>
<gene>
    <name evidence="17" type="ORF">VZT92_003234</name>
</gene>
<evidence type="ECO:0000256" key="2">
    <source>
        <dbReference type="ARBA" id="ARBA00004323"/>
    </source>
</evidence>
<dbReference type="GO" id="GO:0006493">
    <property type="term" value="P:protein O-linked glycosylation"/>
    <property type="evidence" value="ECO:0007669"/>
    <property type="project" value="TreeGrafter"/>
</dbReference>
<dbReference type="EC" id="2.4.1.-" evidence="16"/>
<evidence type="ECO:0000313" key="17">
    <source>
        <dbReference type="EMBL" id="KAK9540808.1"/>
    </source>
</evidence>
<comment type="caution">
    <text evidence="17">The sequence shown here is derived from an EMBL/GenBank/DDBJ whole genome shotgun (WGS) entry which is preliminary data.</text>
</comment>
<dbReference type="Pfam" id="PF01762">
    <property type="entry name" value="Galactosyl_T"/>
    <property type="match status" value="1"/>
</dbReference>
<evidence type="ECO:0000256" key="16">
    <source>
        <dbReference type="RuleBase" id="RU363063"/>
    </source>
</evidence>
<dbReference type="GO" id="GO:0000139">
    <property type="term" value="C:Golgi membrane"/>
    <property type="evidence" value="ECO:0007669"/>
    <property type="project" value="UniProtKB-SubCell"/>
</dbReference>
<reference evidence="17 18" key="1">
    <citation type="journal article" date="2024" name="Genome Biol. Evol.">
        <title>Chromosome-level genome assembly of the viviparous eelpout Zoarces viviparus.</title>
        <authorList>
            <person name="Fuhrmann N."/>
            <person name="Brasseur M.V."/>
            <person name="Bakowski C.E."/>
            <person name="Podsiadlowski L."/>
            <person name="Prost S."/>
            <person name="Krehenwinkel H."/>
            <person name="Mayer C."/>
        </authorList>
    </citation>
    <scope>NUCLEOTIDE SEQUENCE [LARGE SCALE GENOMIC DNA]</scope>
    <source>
        <strain evidence="17">NO-MEL_2022_Ind0_liver</strain>
    </source>
</reference>
<sequence length="402" mass="46427">MPVARQKMRVFYVMMMSLNIFVCVLVGVSWNLGLDRSARQRVPVQPARFWHKQERSKSFWNKEQQLLDFIHNPVVNSAMSGETTGKLPDWLNDTGPLDPCKPDYRVPTQIVDYNSLPERFQDFLLHMRCRTYPMLINQPRVCDGKPFLLLAVKSLTPHFDRRQAIRETWGRAGVLANRTVATVFLLGSTSSADYFPDLRGMLVHEAELHRDLLQWDYRDSFYNLTLKEVLFLEWFDQNCPHAQYVLKGDDDVFINTLRVIDLLEGLAESKAKDLFIGDVISDAGPHRDRKLKYFVPESVFVGTYPPYAGGGGYLYSGELALRLYIASQQVVLYPIDDVYTGMCLRKLGLAPEKHSGFKTFDIEEKDRDNPCIYRSLMLVHSRTPREMSRIWSSIIQPELDCQ</sequence>
<keyword evidence="13" id="KW-0464">Manganese</keyword>
<keyword evidence="18" id="KW-1185">Reference proteome</keyword>
<evidence type="ECO:0000256" key="11">
    <source>
        <dbReference type="ARBA" id="ARBA00023136"/>
    </source>
</evidence>
<evidence type="ECO:0000256" key="6">
    <source>
        <dbReference type="ARBA" id="ARBA00022679"/>
    </source>
</evidence>
<organism evidence="17 18">
    <name type="scientific">Zoarces viviparus</name>
    <name type="common">Viviparous eelpout</name>
    <name type="synonym">Blennius viviparus</name>
    <dbReference type="NCBI Taxonomy" id="48416"/>
    <lineage>
        <taxon>Eukaryota</taxon>
        <taxon>Metazoa</taxon>
        <taxon>Chordata</taxon>
        <taxon>Craniata</taxon>
        <taxon>Vertebrata</taxon>
        <taxon>Euteleostomi</taxon>
        <taxon>Actinopterygii</taxon>
        <taxon>Neopterygii</taxon>
        <taxon>Teleostei</taxon>
        <taxon>Neoteleostei</taxon>
        <taxon>Acanthomorphata</taxon>
        <taxon>Eupercaria</taxon>
        <taxon>Perciformes</taxon>
        <taxon>Cottioidei</taxon>
        <taxon>Zoarcales</taxon>
        <taxon>Zoarcidae</taxon>
        <taxon>Zoarcinae</taxon>
        <taxon>Zoarces</taxon>
    </lineage>
</organism>
<evidence type="ECO:0000256" key="8">
    <source>
        <dbReference type="ARBA" id="ARBA00022968"/>
    </source>
</evidence>
<dbReference type="EMBL" id="JBCEZU010000013">
    <property type="protein sequence ID" value="KAK9540808.1"/>
    <property type="molecule type" value="Genomic_DNA"/>
</dbReference>
<keyword evidence="6" id="KW-0808">Transferase</keyword>
<dbReference type="Gene3D" id="3.90.550.50">
    <property type="match status" value="1"/>
</dbReference>
<keyword evidence="8 16" id="KW-0735">Signal-anchor</keyword>
<protein>
    <recommendedName>
        <fullName evidence="16">Hexosyltransferase</fullName>
        <ecNumber evidence="16">2.4.1.-</ecNumber>
    </recommendedName>
</protein>
<dbReference type="PANTHER" id="PTHR11214:SF25">
    <property type="entry name" value="N-ACETYLLACTOSAMINIDE BETA-1,3-N-ACETYLGLUCOSAMINYLTRANSFERASE 2"/>
    <property type="match status" value="1"/>
</dbReference>
<dbReference type="Proteomes" id="UP001488805">
    <property type="component" value="Unassembled WGS sequence"/>
</dbReference>
<name>A0AAW1G1V9_ZOAVI</name>
<proteinExistence type="inferred from homology"/>
<comment type="cofactor">
    <cofactor evidence="1">
        <name>Mn(2+)</name>
        <dbReference type="ChEBI" id="CHEBI:29035"/>
    </cofactor>
</comment>
<keyword evidence="7 16" id="KW-0812">Transmembrane</keyword>
<dbReference type="FunFam" id="3.90.550.50:FF:000010">
    <property type="entry name" value="Hexosyltransferase"/>
    <property type="match status" value="1"/>
</dbReference>
<evidence type="ECO:0000313" key="18">
    <source>
        <dbReference type="Proteomes" id="UP001488805"/>
    </source>
</evidence>
<keyword evidence="5 16" id="KW-0328">Glycosyltransferase</keyword>
<dbReference type="PANTHER" id="PTHR11214">
    <property type="entry name" value="BETA-1,3-N-ACETYLGLUCOSAMINYLTRANSFERASE"/>
    <property type="match status" value="1"/>
</dbReference>
<keyword evidence="10 16" id="KW-0333">Golgi apparatus</keyword>
<comment type="similarity">
    <text evidence="4 16">Belongs to the glycosyltransferase 31 family.</text>
</comment>
<dbReference type="InterPro" id="IPR002659">
    <property type="entry name" value="Glyco_trans_31"/>
</dbReference>
<keyword evidence="9 16" id="KW-1133">Transmembrane helix</keyword>
<evidence type="ECO:0000256" key="14">
    <source>
        <dbReference type="ARBA" id="ARBA00050470"/>
    </source>
</evidence>
<keyword evidence="11 16" id="KW-0472">Membrane</keyword>
<evidence type="ECO:0000256" key="4">
    <source>
        <dbReference type="ARBA" id="ARBA00008661"/>
    </source>
</evidence>
<evidence type="ECO:0000256" key="10">
    <source>
        <dbReference type="ARBA" id="ARBA00023034"/>
    </source>
</evidence>
<accession>A0AAW1G1V9</accession>
<evidence type="ECO:0000256" key="12">
    <source>
        <dbReference type="ARBA" id="ARBA00023180"/>
    </source>
</evidence>
<keyword evidence="12" id="KW-0325">Glycoprotein</keyword>
<evidence type="ECO:0000256" key="15">
    <source>
        <dbReference type="ARBA" id="ARBA00065824"/>
    </source>
</evidence>
<evidence type="ECO:0000256" key="1">
    <source>
        <dbReference type="ARBA" id="ARBA00001936"/>
    </source>
</evidence>
<dbReference type="AlphaFoldDB" id="A0AAW1G1V9"/>
<evidence type="ECO:0000256" key="7">
    <source>
        <dbReference type="ARBA" id="ARBA00022692"/>
    </source>
</evidence>
<evidence type="ECO:0000256" key="9">
    <source>
        <dbReference type="ARBA" id="ARBA00022989"/>
    </source>
</evidence>
<evidence type="ECO:0000256" key="5">
    <source>
        <dbReference type="ARBA" id="ARBA00022676"/>
    </source>
</evidence>
<dbReference type="GO" id="GO:0008532">
    <property type="term" value="F:N-acetyllactosaminide beta-1,3-N-acetylglucosaminyltransferase activity"/>
    <property type="evidence" value="ECO:0007669"/>
    <property type="project" value="UniProtKB-EC"/>
</dbReference>
<comment type="catalytic activity">
    <reaction evidence="14">
        <text>a beta-D-galactosyl-(1-&gt;4)-N-acetyl-beta-D-glucosaminyl derivative + UDP-N-acetyl-alpha-D-glucosamine = an N-acetyl-beta-D-glucosaminyl-(1-&gt;3)-beta-D-galactosyl-(1-&gt;4)-N-acetyl-beta-D-glucosaminyl derivative + UDP + H(+)</text>
        <dbReference type="Rhea" id="RHEA:14389"/>
        <dbReference type="ChEBI" id="CHEBI:15378"/>
        <dbReference type="ChEBI" id="CHEBI:57705"/>
        <dbReference type="ChEBI" id="CHEBI:58223"/>
        <dbReference type="ChEBI" id="CHEBI:133507"/>
        <dbReference type="ChEBI" id="CHEBI:134090"/>
        <dbReference type="EC" id="2.4.1.149"/>
    </reaction>
</comment>
<feature type="transmembrane region" description="Helical" evidence="16">
    <location>
        <begin position="12"/>
        <end position="32"/>
    </location>
</feature>
<dbReference type="GO" id="GO:0030311">
    <property type="term" value="P:poly-N-acetyllactosamine biosynthetic process"/>
    <property type="evidence" value="ECO:0007669"/>
    <property type="project" value="TreeGrafter"/>
</dbReference>
<evidence type="ECO:0000256" key="3">
    <source>
        <dbReference type="ARBA" id="ARBA00004922"/>
    </source>
</evidence>
<comment type="subcellular location">
    <subcellularLocation>
        <location evidence="2 16">Golgi apparatus membrane</location>
        <topology evidence="2 16">Single-pass type II membrane protein</topology>
    </subcellularLocation>
</comment>
<comment type="pathway">
    <text evidence="3">Protein modification; protein glycosylation.</text>
</comment>
<comment type="subunit">
    <text evidence="15">Interacts with B3GNT8; this interaction greatly increases B3GNT2 catalytic activity, independently of B3GNT8 enzymatic activity.</text>
</comment>